<dbReference type="SUPFAM" id="SSF48498">
    <property type="entry name" value="Tetracyclin repressor-like, C-terminal domain"/>
    <property type="match status" value="1"/>
</dbReference>
<feature type="domain" description="HTH tetR-type" evidence="5">
    <location>
        <begin position="16"/>
        <end position="76"/>
    </location>
</feature>
<evidence type="ECO:0000256" key="4">
    <source>
        <dbReference type="PROSITE-ProRule" id="PRU00335"/>
    </source>
</evidence>
<evidence type="ECO:0000313" key="7">
    <source>
        <dbReference type="Proteomes" id="UP001055117"/>
    </source>
</evidence>
<feature type="DNA-binding region" description="H-T-H motif" evidence="4">
    <location>
        <begin position="39"/>
        <end position="58"/>
    </location>
</feature>
<dbReference type="PRINTS" id="PR00455">
    <property type="entry name" value="HTHTETR"/>
</dbReference>
<dbReference type="InterPro" id="IPR036271">
    <property type="entry name" value="Tet_transcr_reg_TetR-rel_C_sf"/>
</dbReference>
<keyword evidence="3" id="KW-0804">Transcription</keyword>
<protein>
    <recommendedName>
        <fullName evidence="5">HTH tetR-type domain-containing protein</fullName>
    </recommendedName>
</protein>
<dbReference type="PANTHER" id="PTHR30055">
    <property type="entry name" value="HTH-TYPE TRANSCRIPTIONAL REGULATOR RUTR"/>
    <property type="match status" value="1"/>
</dbReference>
<evidence type="ECO:0000259" key="5">
    <source>
        <dbReference type="PROSITE" id="PS50977"/>
    </source>
</evidence>
<dbReference type="RefSeq" id="WP_187273751.1">
    <property type="nucleotide sequence ID" value="NZ_BPQG01000044.1"/>
</dbReference>
<dbReference type="Proteomes" id="UP001055117">
    <property type="component" value="Unassembled WGS sequence"/>
</dbReference>
<evidence type="ECO:0000256" key="1">
    <source>
        <dbReference type="ARBA" id="ARBA00023015"/>
    </source>
</evidence>
<keyword evidence="2 4" id="KW-0238">DNA-binding</keyword>
<comment type="caution">
    <text evidence="6">The sequence shown here is derived from an EMBL/GenBank/DDBJ whole genome shotgun (WGS) entry which is preliminary data.</text>
</comment>
<dbReference type="EMBL" id="BPQG01000044">
    <property type="protein sequence ID" value="GJD44932.1"/>
    <property type="molecule type" value="Genomic_DNA"/>
</dbReference>
<dbReference type="InterPro" id="IPR009057">
    <property type="entry name" value="Homeodomain-like_sf"/>
</dbReference>
<keyword evidence="7" id="KW-1185">Reference proteome</keyword>
<keyword evidence="1" id="KW-0805">Transcription regulation</keyword>
<dbReference type="PROSITE" id="PS50977">
    <property type="entry name" value="HTH_TETR_2"/>
    <property type="match status" value="1"/>
</dbReference>
<proteinExistence type="predicted"/>
<gene>
    <name evidence="6" type="ORF">AFCDBAGC_2801</name>
</gene>
<dbReference type="InterPro" id="IPR025996">
    <property type="entry name" value="MT1864/Rv1816-like_C"/>
</dbReference>
<dbReference type="Pfam" id="PF00440">
    <property type="entry name" value="TetR_N"/>
    <property type="match status" value="1"/>
</dbReference>
<sequence>MAERRGLGKGSAYHHGDLKTALRVEAERILVERGIAEVGLREVARALGVSHNAPYRHFANREALLAEIAAGGFQRLGALYEEAIAPEDPTARVTAIGHMYLRFALAEPAVFRLMMGKDLAKPQYVELKAAADGVFAMVRAGVLTAGVPEPAVAETLALWSMVHGIATLLLDDRIEGHGGPIDPFEVVTTFTATFMVGVRANASRS</sequence>
<dbReference type="SUPFAM" id="SSF46689">
    <property type="entry name" value="Homeodomain-like"/>
    <property type="match status" value="1"/>
</dbReference>
<dbReference type="InterPro" id="IPR001647">
    <property type="entry name" value="HTH_TetR"/>
</dbReference>
<dbReference type="Pfam" id="PF13305">
    <property type="entry name" value="TetR_C_33"/>
    <property type="match status" value="1"/>
</dbReference>
<organism evidence="6 7">
    <name type="scientific">Methylobacterium cerastii</name>
    <dbReference type="NCBI Taxonomy" id="932741"/>
    <lineage>
        <taxon>Bacteria</taxon>
        <taxon>Pseudomonadati</taxon>
        <taxon>Pseudomonadota</taxon>
        <taxon>Alphaproteobacteria</taxon>
        <taxon>Hyphomicrobiales</taxon>
        <taxon>Methylobacteriaceae</taxon>
        <taxon>Methylobacterium</taxon>
    </lineage>
</organism>
<evidence type="ECO:0000313" key="6">
    <source>
        <dbReference type="EMBL" id="GJD44932.1"/>
    </source>
</evidence>
<dbReference type="Gene3D" id="1.10.357.10">
    <property type="entry name" value="Tetracycline Repressor, domain 2"/>
    <property type="match status" value="1"/>
</dbReference>
<accession>A0ABQ4QJB5</accession>
<evidence type="ECO:0000256" key="2">
    <source>
        <dbReference type="ARBA" id="ARBA00023125"/>
    </source>
</evidence>
<name>A0ABQ4QJB5_9HYPH</name>
<dbReference type="PANTHER" id="PTHR30055:SF220">
    <property type="entry name" value="TETR-FAMILY REGULATORY PROTEIN"/>
    <property type="match status" value="1"/>
</dbReference>
<reference evidence="6 7" key="1">
    <citation type="journal article" date="2021" name="Front. Microbiol.">
        <title>Comprehensive Comparative Genomics and Phenotyping of Methylobacterium Species.</title>
        <authorList>
            <person name="Alessa O."/>
            <person name="Ogura Y."/>
            <person name="Fujitani Y."/>
            <person name="Takami H."/>
            <person name="Hayashi T."/>
            <person name="Sahin N."/>
            <person name="Tani A."/>
        </authorList>
    </citation>
    <scope>NUCLEOTIDE SEQUENCE [LARGE SCALE GENOMIC DNA]</scope>
    <source>
        <strain evidence="6 7">DSM 23679</strain>
    </source>
</reference>
<dbReference type="InterPro" id="IPR050109">
    <property type="entry name" value="HTH-type_TetR-like_transc_reg"/>
</dbReference>
<evidence type="ECO:0000256" key="3">
    <source>
        <dbReference type="ARBA" id="ARBA00023163"/>
    </source>
</evidence>